<feature type="domain" description="DUF6604" evidence="2">
    <location>
        <begin position="325"/>
        <end position="632"/>
    </location>
</feature>
<dbReference type="PANTHER" id="PTHR38795">
    <property type="entry name" value="DUF6604 DOMAIN-CONTAINING PROTEIN"/>
    <property type="match status" value="1"/>
</dbReference>
<evidence type="ECO:0000256" key="1">
    <source>
        <dbReference type="SAM" id="MobiDB-lite"/>
    </source>
</evidence>
<evidence type="ECO:0000313" key="3">
    <source>
        <dbReference type="EMBL" id="RDB29985.1"/>
    </source>
</evidence>
<dbReference type="Pfam" id="PF20253">
    <property type="entry name" value="DUF6604"/>
    <property type="match status" value="1"/>
</dbReference>
<feature type="region of interest" description="Disordered" evidence="1">
    <location>
        <begin position="348"/>
        <end position="388"/>
    </location>
</feature>
<sequence>MLQLDRRVLWEELPDELPELDEVLSLLTPVNAKRPVPLKQKLVLHTSIENPATTIVSPRIVPPGDTVHTGSIPWTELPDELPDVEEFLSPTKEKVSKTPSLPLLDTTIPQPVLRAPSISAEASPALINPPIIDPGSPVDAASHSPALAVIEPVDDDSQSGNGVQVDIVVEKGALDEDAARRSAVDDVEIDGTSSLSKAVDTISQAIASEGDQPTEVEEVQSKTIIFQATGPEGDMPDQLPEVEQVLSESVAPASSLSDESPEVEQLLSEPVDTVPQTTGLEDDLPDEIPELEEVLGKLFDAIPQAKGLGGSSIFHLSGAIYNTHRQYKHSCQLMARWVHHTASQIRLAKAESAPQSSTGNEKKSKPKAQASSRTKGRQNNNQKVDDDLSSPSIALTPFLSLVREIAASNIPIPPLHLALFSLTIRLRKTVTAFFSSDAVTWQQNESHRWAIEGHEDALCILEGAYQENVRSAGDNVAWDKREFTLAMRTQDAFGLAMTMQRLAVLVEEKDASIGASASASTADDDGANEWLQDLPKRRSAKDKDKDKRKAKVWPLEAFDLVDDLKTTKVQKVEEEASFALECFVLDIHRIRKYCNSIWATVMPGIGNMSRITASFVTNHAVNMVKQLERDFLGDFPQFKNVGPAQVRLLARISQNYPSLGPDRVYSVKEQLMCDTWDTLVSFSDMLNQGVKFPHMKDGHFGHFDPSADRQAMSLADKIREDKCILWTYWPDLVVMYNFNEGIPSSGKFIGDYGLPKEFRQLVKNEARPKSWTLLFCCQTMLDTVHVRRRYLDVDLAAMRSMGERCCGEMDKFTRDGVTYDPRMDDTKHLLKEVRSGIHHWLGMDYNTIVKVLHGFEKLSTQACQVDSLWRLNPWLTANAMSEAFMNFFLVGTDIVSDGGFVRSTMHLWNMLKQMGYLPPPSTDDSESDPTAVFKPGGDRNRKGHHLLMEHLVQVFGDEVFGGPPPAEKFFACFQTMFNPRPEAPSRGKRKPIQSPHFNAAGRGVSSIISDAWSLHCDDYALKQAETKSENAGSAGALNPLEYIRKLVESELGHGPLGDDTVKGPLVNLNFLKIHHLCVRLFTELDEVLREDFKDVFSRPYKEVIPTQVQWPMITEWIARYAESIISIDEDMLRKAGEVVQRVVGTKQVGSFIMLEE</sequence>
<dbReference type="InterPro" id="IPR046539">
    <property type="entry name" value="DUF6604"/>
</dbReference>
<dbReference type="Proteomes" id="UP000076154">
    <property type="component" value="Unassembled WGS sequence"/>
</dbReference>
<feature type="region of interest" description="Disordered" evidence="1">
    <location>
        <begin position="516"/>
        <end position="545"/>
    </location>
</feature>
<organism evidence="3 4">
    <name type="scientific">Hypsizygus marmoreus</name>
    <name type="common">White beech mushroom</name>
    <name type="synonym">Agaricus marmoreus</name>
    <dbReference type="NCBI Taxonomy" id="39966"/>
    <lineage>
        <taxon>Eukaryota</taxon>
        <taxon>Fungi</taxon>
        <taxon>Dikarya</taxon>
        <taxon>Basidiomycota</taxon>
        <taxon>Agaricomycotina</taxon>
        <taxon>Agaricomycetes</taxon>
        <taxon>Agaricomycetidae</taxon>
        <taxon>Agaricales</taxon>
        <taxon>Tricholomatineae</taxon>
        <taxon>Lyophyllaceae</taxon>
        <taxon>Hypsizygus</taxon>
    </lineage>
</organism>
<dbReference type="PANTHER" id="PTHR38795:SF1">
    <property type="entry name" value="DUF6604 DOMAIN-CONTAINING PROTEIN"/>
    <property type="match status" value="1"/>
</dbReference>
<accession>A0A369KBE9</accession>
<protein>
    <recommendedName>
        <fullName evidence="2">DUF6604 domain-containing protein</fullName>
    </recommendedName>
</protein>
<feature type="compositionally biased region" description="Polar residues" evidence="1">
    <location>
        <begin position="369"/>
        <end position="382"/>
    </location>
</feature>
<proteinExistence type="predicted"/>
<dbReference type="EMBL" id="LUEZ02000009">
    <property type="protein sequence ID" value="RDB29985.1"/>
    <property type="molecule type" value="Genomic_DNA"/>
</dbReference>
<dbReference type="STRING" id="39966.A0A369KBE9"/>
<gene>
    <name evidence="3" type="ORF">Hypma_014119</name>
</gene>
<name>A0A369KBE9_HYPMA</name>
<evidence type="ECO:0000259" key="2">
    <source>
        <dbReference type="Pfam" id="PF20253"/>
    </source>
</evidence>
<evidence type="ECO:0000313" key="4">
    <source>
        <dbReference type="Proteomes" id="UP000076154"/>
    </source>
</evidence>
<dbReference type="InParanoid" id="A0A369KBE9"/>
<dbReference type="OrthoDB" id="2993576at2759"/>
<keyword evidence="4" id="KW-1185">Reference proteome</keyword>
<dbReference type="AlphaFoldDB" id="A0A369KBE9"/>
<reference evidence="3" key="1">
    <citation type="submission" date="2018-04" db="EMBL/GenBank/DDBJ databases">
        <title>Whole genome sequencing of Hypsizygus marmoreus.</title>
        <authorList>
            <person name="Choi I.-G."/>
            <person name="Min B."/>
            <person name="Kim J.-G."/>
            <person name="Kim S."/>
            <person name="Oh Y.-L."/>
            <person name="Kong W.-S."/>
            <person name="Park H."/>
            <person name="Jeong J."/>
            <person name="Song E.-S."/>
        </authorList>
    </citation>
    <scope>NUCLEOTIDE SEQUENCE [LARGE SCALE GENOMIC DNA]</scope>
    <source>
        <strain evidence="3">51987-8</strain>
    </source>
</reference>
<feature type="region of interest" description="Disordered" evidence="1">
    <location>
        <begin position="919"/>
        <end position="939"/>
    </location>
</feature>
<comment type="caution">
    <text evidence="3">The sequence shown here is derived from an EMBL/GenBank/DDBJ whole genome shotgun (WGS) entry which is preliminary data.</text>
</comment>